<dbReference type="EMBL" id="LT963352">
    <property type="protein sequence ID" value="SOR79325.1"/>
    <property type="molecule type" value="Genomic_DNA"/>
</dbReference>
<gene>
    <name evidence="1" type="ORF">SCNRRL3882_2787</name>
</gene>
<dbReference type="RefSeq" id="WP_010049093.1">
    <property type="nucleotide sequence ID" value="NZ_LT962942.1"/>
</dbReference>
<reference evidence="2" key="1">
    <citation type="submission" date="2017-11" db="EMBL/GenBank/DDBJ databases">
        <authorList>
            <person name="Wibberg D."/>
        </authorList>
    </citation>
    <scope>NUCLEOTIDE SEQUENCE [LARGE SCALE GENOMIC DNA]</scope>
</reference>
<accession>A0A2N9B7K5</accession>
<protein>
    <submittedName>
        <fullName evidence="1">Uncharacterized protein</fullName>
    </submittedName>
</protein>
<organism evidence="1 2">
    <name type="scientific">Streptomyces chartreusis NRRL 3882</name>
    <dbReference type="NCBI Taxonomy" id="1079985"/>
    <lineage>
        <taxon>Bacteria</taxon>
        <taxon>Bacillati</taxon>
        <taxon>Actinomycetota</taxon>
        <taxon>Actinomycetes</taxon>
        <taxon>Kitasatosporales</taxon>
        <taxon>Streptomycetaceae</taxon>
        <taxon>Streptomyces</taxon>
    </lineage>
</organism>
<dbReference type="AlphaFoldDB" id="A0A2N9B7K5"/>
<dbReference type="Proteomes" id="UP000235464">
    <property type="component" value="Chromosome I"/>
</dbReference>
<proteinExistence type="predicted"/>
<evidence type="ECO:0000313" key="1">
    <source>
        <dbReference type="EMBL" id="SOR79325.1"/>
    </source>
</evidence>
<sequence>MSDLYAVDLALDLSPTVPEAVLAHLRRHMEGDSADDGNGEAEWPDFVPLLADRGPAWRIGGLLTGQLFQTADHWSLTARQEIHAECLPDLVALVEMLAFNAKTDGVIGQVRFYEDEIPELLINRSGTLVKMPLREANPSSIPLGCCLVCDSTHAGCGTSYS</sequence>
<name>A0A2N9B7K5_STRCX</name>
<keyword evidence="2" id="KW-1185">Reference proteome</keyword>
<evidence type="ECO:0000313" key="2">
    <source>
        <dbReference type="Proteomes" id="UP000235464"/>
    </source>
</evidence>
<dbReference type="OrthoDB" id="4171745at2"/>